<evidence type="ECO:0000256" key="3">
    <source>
        <dbReference type="ARBA" id="ARBA00008773"/>
    </source>
</evidence>
<comment type="subcellular location">
    <subcellularLocation>
        <location evidence="2">Cell envelope</location>
    </subcellularLocation>
</comment>
<organism evidence="8 9">
    <name type="scientific">Lithohypha guttulata</name>
    <dbReference type="NCBI Taxonomy" id="1690604"/>
    <lineage>
        <taxon>Eukaryota</taxon>
        <taxon>Fungi</taxon>
        <taxon>Dikarya</taxon>
        <taxon>Ascomycota</taxon>
        <taxon>Pezizomycotina</taxon>
        <taxon>Eurotiomycetes</taxon>
        <taxon>Chaetothyriomycetidae</taxon>
        <taxon>Chaetothyriales</taxon>
        <taxon>Trichomeriaceae</taxon>
        <taxon>Lithohypha</taxon>
    </lineage>
</organism>
<evidence type="ECO:0000256" key="5">
    <source>
        <dbReference type="ARBA" id="ARBA00022801"/>
    </source>
</evidence>
<comment type="catalytic activity">
    <reaction evidence="1">
        <text>Hydrolysis of (1-&gt;3)-beta-D-glucosidic linkages in (1-&gt;3)-beta-D-glucans.</text>
        <dbReference type="EC" id="3.2.1.39"/>
    </reaction>
</comment>
<evidence type="ECO:0000256" key="4">
    <source>
        <dbReference type="ARBA" id="ARBA00012780"/>
    </source>
</evidence>
<evidence type="ECO:0000256" key="7">
    <source>
        <dbReference type="SAM" id="SignalP"/>
    </source>
</evidence>
<dbReference type="GO" id="GO:0009986">
    <property type="term" value="C:cell surface"/>
    <property type="evidence" value="ECO:0007669"/>
    <property type="project" value="TreeGrafter"/>
</dbReference>
<feature type="chain" id="PRO_5042983848" description="glucan endo-1,3-beta-D-glucosidase" evidence="7">
    <location>
        <begin position="19"/>
        <end position="517"/>
    </location>
</feature>
<comment type="caution">
    <text evidence="8">The sequence shown here is derived from an EMBL/GenBank/DDBJ whole genome shotgun (WGS) entry which is preliminary data.</text>
</comment>
<dbReference type="GO" id="GO:0009277">
    <property type="term" value="C:fungal-type cell wall"/>
    <property type="evidence" value="ECO:0007669"/>
    <property type="project" value="TreeGrafter"/>
</dbReference>
<dbReference type="GO" id="GO:0071555">
    <property type="term" value="P:cell wall organization"/>
    <property type="evidence" value="ECO:0007669"/>
    <property type="project" value="TreeGrafter"/>
</dbReference>
<dbReference type="InterPro" id="IPR017853">
    <property type="entry name" value="GH"/>
</dbReference>
<evidence type="ECO:0000256" key="2">
    <source>
        <dbReference type="ARBA" id="ARBA00004196"/>
    </source>
</evidence>
<dbReference type="PANTHER" id="PTHR16631:SF13">
    <property type="entry name" value="GLUCAN ENDO-1,3-BETA-GLUCOSIDASE EGLC-RELATED"/>
    <property type="match status" value="1"/>
</dbReference>
<dbReference type="GO" id="GO:0005576">
    <property type="term" value="C:extracellular region"/>
    <property type="evidence" value="ECO:0007669"/>
    <property type="project" value="TreeGrafter"/>
</dbReference>
<dbReference type="Proteomes" id="UP001309876">
    <property type="component" value="Unassembled WGS sequence"/>
</dbReference>
<evidence type="ECO:0000313" key="8">
    <source>
        <dbReference type="EMBL" id="KAK5083767.1"/>
    </source>
</evidence>
<dbReference type="PANTHER" id="PTHR16631">
    <property type="entry name" value="GLUCAN 1,3-BETA-GLUCOSIDASE"/>
    <property type="match status" value="1"/>
</dbReference>
<dbReference type="EMBL" id="JAVRRJ010000006">
    <property type="protein sequence ID" value="KAK5083767.1"/>
    <property type="molecule type" value="Genomic_DNA"/>
</dbReference>
<feature type="compositionally biased region" description="Polar residues" evidence="6">
    <location>
        <begin position="45"/>
        <end position="56"/>
    </location>
</feature>
<feature type="signal peptide" evidence="7">
    <location>
        <begin position="1"/>
        <end position="18"/>
    </location>
</feature>
<keyword evidence="7" id="KW-0732">Signal</keyword>
<feature type="region of interest" description="Disordered" evidence="6">
    <location>
        <begin position="27"/>
        <end position="56"/>
    </location>
</feature>
<keyword evidence="9" id="KW-1185">Reference proteome</keyword>
<protein>
    <recommendedName>
        <fullName evidence="4">glucan endo-1,3-beta-D-glucosidase</fullName>
        <ecNumber evidence="4">3.2.1.39</ecNumber>
    </recommendedName>
</protein>
<dbReference type="EC" id="3.2.1.39" evidence="4"/>
<dbReference type="AlphaFoldDB" id="A0AAN7SX21"/>
<dbReference type="InterPro" id="IPR050732">
    <property type="entry name" value="Beta-glucan_modifiers"/>
</dbReference>
<sequence length="517" mass="56152">MLWKNLLVVGTLIQLGTASLAEFREELSHRRHHPPRQRHEDPVSKPQTSTSCVRPTMTVTVTASEALTEGPKWSNSTSSTFLTQVTVTSTESLCTANSATGSLSYPPSSTSPATTTIPAAPQPLRADTDTPGTSATNAPPSPTMTVSTASASSTVAPLASPISACETTPSNFTSMPTFFGFNIANTKPVDPVQFKGKPLPVKATEDWDAALTKIRSVFPSVNAFRIYSTTDENSENGKTVVYKHLENALPAAANQKMSILAGVWSGGVGREARFKQERDALEAAVKTFGCSNIAAVSVGNEDMNDINLMPLDGNSKKQRKVDTAKLLIKQMDEVRKMLRQNKCCVPVTHTDTWDEWYGTAGDFTWLSELIAAVDQAVIANIFPFWSNDTVPNSWNSIGFVSKQTLGKAQLYGKDMWLGETGWAMADPGNNNMHGAGQEQLRNYFNLVGCPVLAGTGTSFYYIDWDEDQVNAGKPSFGLWDWQGQPRIPSLTCSKYKQEMAVTPEMPSFMGGEGFRTS</sequence>
<name>A0AAN7SX21_9EURO</name>
<proteinExistence type="inferred from homology"/>
<comment type="similarity">
    <text evidence="3">Belongs to the glycosyl hydrolase 17 family.</text>
</comment>
<evidence type="ECO:0000256" key="6">
    <source>
        <dbReference type="SAM" id="MobiDB-lite"/>
    </source>
</evidence>
<keyword evidence="5" id="KW-0378">Hydrolase</keyword>
<feature type="compositionally biased region" description="Low complexity" evidence="6">
    <location>
        <begin position="100"/>
        <end position="119"/>
    </location>
</feature>
<gene>
    <name evidence="8" type="ORF">LTR05_006272</name>
</gene>
<accession>A0AAN7SX21</accession>
<dbReference type="SUPFAM" id="SSF51445">
    <property type="entry name" value="(Trans)glycosidases"/>
    <property type="match status" value="1"/>
</dbReference>
<evidence type="ECO:0000256" key="1">
    <source>
        <dbReference type="ARBA" id="ARBA00000382"/>
    </source>
</evidence>
<reference evidence="8 9" key="1">
    <citation type="submission" date="2023-08" db="EMBL/GenBank/DDBJ databases">
        <title>Black Yeasts Isolated from many extreme environments.</title>
        <authorList>
            <person name="Coleine C."/>
            <person name="Stajich J.E."/>
            <person name="Selbmann L."/>
        </authorList>
    </citation>
    <scope>NUCLEOTIDE SEQUENCE [LARGE SCALE GENOMIC DNA]</scope>
    <source>
        <strain evidence="8 9">CCFEE 5910</strain>
    </source>
</reference>
<dbReference type="GO" id="GO:0042973">
    <property type="term" value="F:glucan endo-1,3-beta-D-glucosidase activity"/>
    <property type="evidence" value="ECO:0007669"/>
    <property type="project" value="UniProtKB-EC"/>
</dbReference>
<feature type="region of interest" description="Disordered" evidence="6">
    <location>
        <begin position="100"/>
        <end position="149"/>
    </location>
</feature>
<evidence type="ECO:0000313" key="9">
    <source>
        <dbReference type="Proteomes" id="UP001309876"/>
    </source>
</evidence>